<keyword evidence="3" id="KW-0862">Zinc</keyword>
<reference evidence="7 8" key="1">
    <citation type="submission" date="2023-01" db="EMBL/GenBank/DDBJ databases">
        <authorList>
            <person name="Whitehead M."/>
        </authorList>
    </citation>
    <scope>NUCLEOTIDE SEQUENCE [LARGE SCALE GENOMIC DNA]</scope>
</reference>
<keyword evidence="1" id="KW-0479">Metal-binding</keyword>
<dbReference type="PROSITE" id="PS50950">
    <property type="entry name" value="ZF_THAP"/>
    <property type="match status" value="1"/>
</dbReference>
<dbReference type="SUPFAM" id="SSF57716">
    <property type="entry name" value="Glucocorticoid receptor-like (DNA-binding domain)"/>
    <property type="match status" value="1"/>
</dbReference>
<dbReference type="EMBL" id="CARXXK010000004">
    <property type="protein sequence ID" value="CAI6366691.1"/>
    <property type="molecule type" value="Genomic_DNA"/>
</dbReference>
<evidence type="ECO:0000313" key="7">
    <source>
        <dbReference type="EMBL" id="CAI6366691.1"/>
    </source>
</evidence>
<dbReference type="Proteomes" id="UP001160148">
    <property type="component" value="Unassembled WGS sequence"/>
</dbReference>
<evidence type="ECO:0000256" key="1">
    <source>
        <dbReference type="ARBA" id="ARBA00022723"/>
    </source>
</evidence>
<dbReference type="PANTHER" id="PTHR46600:SF11">
    <property type="entry name" value="THAP DOMAIN-CONTAINING PROTEIN 10"/>
    <property type="match status" value="1"/>
</dbReference>
<feature type="domain" description="THAP-type" evidence="6">
    <location>
        <begin position="1"/>
        <end position="82"/>
    </location>
</feature>
<sequence length="91" mass="10386">MPSPICVVISCKSRNGISKHRFPKNDLPRFEVWVQRCGNPKLLTMTPDQIYKSYLVCDLHFDTDCHSEGTKLLKRNAIPTLCLPVCELIIV</sequence>
<dbReference type="SMART" id="SM00692">
    <property type="entry name" value="DM3"/>
    <property type="match status" value="1"/>
</dbReference>
<gene>
    <name evidence="7" type="ORF">MEUPH1_LOCUS21243</name>
</gene>
<accession>A0AAV0XEZ8</accession>
<keyword evidence="2 5" id="KW-0863">Zinc-finger</keyword>
<dbReference type="Pfam" id="PF05485">
    <property type="entry name" value="THAP"/>
    <property type="match status" value="1"/>
</dbReference>
<evidence type="ECO:0000313" key="8">
    <source>
        <dbReference type="Proteomes" id="UP001160148"/>
    </source>
</evidence>
<dbReference type="SMART" id="SM00980">
    <property type="entry name" value="THAP"/>
    <property type="match status" value="1"/>
</dbReference>
<organism evidence="7 8">
    <name type="scientific">Macrosiphum euphorbiae</name>
    <name type="common">potato aphid</name>
    <dbReference type="NCBI Taxonomy" id="13131"/>
    <lineage>
        <taxon>Eukaryota</taxon>
        <taxon>Metazoa</taxon>
        <taxon>Ecdysozoa</taxon>
        <taxon>Arthropoda</taxon>
        <taxon>Hexapoda</taxon>
        <taxon>Insecta</taxon>
        <taxon>Pterygota</taxon>
        <taxon>Neoptera</taxon>
        <taxon>Paraneoptera</taxon>
        <taxon>Hemiptera</taxon>
        <taxon>Sternorrhyncha</taxon>
        <taxon>Aphidomorpha</taxon>
        <taxon>Aphidoidea</taxon>
        <taxon>Aphididae</taxon>
        <taxon>Macrosiphini</taxon>
        <taxon>Macrosiphum</taxon>
    </lineage>
</organism>
<dbReference type="GO" id="GO:0043565">
    <property type="term" value="F:sequence-specific DNA binding"/>
    <property type="evidence" value="ECO:0007669"/>
    <property type="project" value="InterPro"/>
</dbReference>
<dbReference type="PANTHER" id="PTHR46600">
    <property type="entry name" value="THAP DOMAIN-CONTAINING"/>
    <property type="match status" value="1"/>
</dbReference>
<evidence type="ECO:0000259" key="6">
    <source>
        <dbReference type="PROSITE" id="PS50950"/>
    </source>
</evidence>
<dbReference type="AlphaFoldDB" id="A0AAV0XEZ8"/>
<dbReference type="InterPro" id="IPR026516">
    <property type="entry name" value="THAP1/10"/>
</dbReference>
<keyword evidence="4 5" id="KW-0238">DNA-binding</keyword>
<evidence type="ECO:0000256" key="4">
    <source>
        <dbReference type="ARBA" id="ARBA00023125"/>
    </source>
</evidence>
<comment type="caution">
    <text evidence="7">The sequence shown here is derived from an EMBL/GenBank/DDBJ whole genome shotgun (WGS) entry which is preliminary data.</text>
</comment>
<keyword evidence="8" id="KW-1185">Reference proteome</keyword>
<name>A0AAV0XEZ8_9HEMI</name>
<evidence type="ECO:0000256" key="3">
    <source>
        <dbReference type="ARBA" id="ARBA00022833"/>
    </source>
</evidence>
<proteinExistence type="predicted"/>
<protein>
    <recommendedName>
        <fullName evidence="6">THAP-type domain-containing protein</fullName>
    </recommendedName>
</protein>
<evidence type="ECO:0000256" key="5">
    <source>
        <dbReference type="PROSITE-ProRule" id="PRU00309"/>
    </source>
</evidence>
<dbReference type="InterPro" id="IPR006612">
    <property type="entry name" value="THAP_Znf"/>
</dbReference>
<dbReference type="GO" id="GO:0008270">
    <property type="term" value="F:zinc ion binding"/>
    <property type="evidence" value="ECO:0007669"/>
    <property type="project" value="UniProtKB-KW"/>
</dbReference>
<evidence type="ECO:0000256" key="2">
    <source>
        <dbReference type="ARBA" id="ARBA00022771"/>
    </source>
</evidence>